<keyword evidence="3" id="KW-1185">Reference proteome</keyword>
<sequence length="680" mass="69217">MNKLICTLALSLTTTLAHAQVAHKGFTFMSYIRNPGGTAVNLSNISVKVQIISNNDCVLMEEDHANVNVANGYLSLTVGDGTRTAAEDPGFSFKEIFDNATVRNALKDINGAACNYTPAAQHIRRARISLSDSGTPVVATFSLRGTAFAVQSENALTAGDAAKLGGKDATEYAQLTSGKVADSVLPNIPAALLPNIDYAKLPVGTGANTVAAGDDSRFGNATKIQTKDVSSTAPTNGQILVYSTGSSSWVPTSVTTGGTVTSVSVSAPLGVTNGSTTPALTITQAATGADGYLSSTDWNTFNGKLSSALADGKMYVGNGSGVATAVTPSLDVSVSNAGAFQVNRIQNNLINGAAVTGGLMKWDAATSTWKGAAFPACTTSQTAYWNSGTDTIACQSISYALSNLGNQAANKVLAGPTTGAAADPTFRSLVSADVNSFAYVNGGNSFGGAATIGTGDANSFTIRTNGTSRIEVESDGKVGINTTSPGTLFEIASNVSGSPLRVSRSDNAAHKASTGYFPASVGSGTPSWAVGLLEGSNNFSVLAYDGTTAITPLTVATTGRVGVSTDTPRGALDVNGVILGKTATSGTGGTVDFAGTNLRYTSDSCGAFAFHNMKDGGSYMFAVQGTSAATCTFTAYSDAGSTALTVKMPPDHGATTASKHTIYNMVVMGSFVYVAWTPGY</sequence>
<gene>
    <name evidence="2" type="ORF">MNR06_14960</name>
</gene>
<keyword evidence="1" id="KW-0732">Signal</keyword>
<name>A0ABY4C8E6_9BACT</name>
<dbReference type="EMBL" id="CP093442">
    <property type="protein sequence ID" value="UOF00999.1"/>
    <property type="molecule type" value="Genomic_DNA"/>
</dbReference>
<protein>
    <recommendedName>
        <fullName evidence="4">Cell wall anchor protein</fullName>
    </recommendedName>
</protein>
<dbReference type="RefSeq" id="WP_243537222.1">
    <property type="nucleotide sequence ID" value="NZ_CP093442.1"/>
</dbReference>
<feature type="signal peptide" evidence="1">
    <location>
        <begin position="1"/>
        <end position="19"/>
    </location>
</feature>
<accession>A0ABY4C8E6</accession>
<evidence type="ECO:0000313" key="3">
    <source>
        <dbReference type="Proteomes" id="UP000830116"/>
    </source>
</evidence>
<proteinExistence type="predicted"/>
<feature type="chain" id="PRO_5045621586" description="Cell wall anchor protein" evidence="1">
    <location>
        <begin position="20"/>
        <end position="680"/>
    </location>
</feature>
<organism evidence="2 3">
    <name type="scientific">Bdellovibrio reynosensis</name>
    <dbReference type="NCBI Taxonomy" id="2835041"/>
    <lineage>
        <taxon>Bacteria</taxon>
        <taxon>Pseudomonadati</taxon>
        <taxon>Bdellovibrionota</taxon>
        <taxon>Bdellovibrionia</taxon>
        <taxon>Bdellovibrionales</taxon>
        <taxon>Pseudobdellovibrionaceae</taxon>
        <taxon>Bdellovibrio</taxon>
    </lineage>
</organism>
<evidence type="ECO:0000256" key="1">
    <source>
        <dbReference type="SAM" id="SignalP"/>
    </source>
</evidence>
<reference evidence="2" key="1">
    <citation type="submission" date="2022-03" db="EMBL/GenBank/DDBJ databases">
        <title>Genome Identification and Characterization of new species Bdellovibrio reynosense LBG001 sp. nov. from a Mexico soil sample.</title>
        <authorList>
            <person name="Camilli A."/>
            <person name="Ajao Y."/>
            <person name="Guo X."/>
        </authorList>
    </citation>
    <scope>NUCLEOTIDE SEQUENCE</scope>
    <source>
        <strain evidence="2">LBG001</strain>
    </source>
</reference>
<evidence type="ECO:0008006" key="4">
    <source>
        <dbReference type="Google" id="ProtNLM"/>
    </source>
</evidence>
<dbReference type="Proteomes" id="UP000830116">
    <property type="component" value="Chromosome"/>
</dbReference>
<evidence type="ECO:0000313" key="2">
    <source>
        <dbReference type="EMBL" id="UOF00999.1"/>
    </source>
</evidence>